<organism evidence="1 2">
    <name type="scientific">Oscillochloris trichoides DG-6</name>
    <dbReference type="NCBI Taxonomy" id="765420"/>
    <lineage>
        <taxon>Bacteria</taxon>
        <taxon>Bacillati</taxon>
        <taxon>Chloroflexota</taxon>
        <taxon>Chloroflexia</taxon>
        <taxon>Chloroflexales</taxon>
        <taxon>Chloroflexineae</taxon>
        <taxon>Oscillochloridaceae</taxon>
        <taxon>Oscillochloris</taxon>
    </lineage>
</organism>
<comment type="caution">
    <text evidence="1">The sequence shown here is derived from an EMBL/GenBank/DDBJ whole genome shotgun (WGS) entry which is preliminary data.</text>
</comment>
<evidence type="ECO:0000313" key="1">
    <source>
        <dbReference type="EMBL" id="EFO79015.1"/>
    </source>
</evidence>
<sequence length="234" mass="26027">MPRPEPTTCASCGEALGAVFFGLIDRPERYCPDCIASRPRCATCGAPLGNQHWSLHDGRRQCAACHATAIYDPHIAEQIFHQTVAALINQFGLRLNVGVAFRVVDAPTMAQIRGQGGQLTAEGADILGLYQRAGHLRTIYMLYGLPKLTFRTTVAHEYAHAWQTEFCPLLQDELLREGFAEWVAYHHLRWIGCDLAAQRMINAPHPYRPALEHVLGLELRLGAAGVIEYLKRAE</sequence>
<dbReference type="eggNOG" id="ENOG50337W3">
    <property type="taxonomic scope" value="Bacteria"/>
</dbReference>
<protein>
    <submittedName>
        <fullName evidence="1">LIM zinc-binding protein</fullName>
    </submittedName>
</protein>
<evidence type="ECO:0000313" key="2">
    <source>
        <dbReference type="Proteomes" id="UP000054010"/>
    </source>
</evidence>
<gene>
    <name evidence="1" type="ORF">OSCT_3091</name>
</gene>
<proteinExistence type="predicted"/>
<keyword evidence="2" id="KW-1185">Reference proteome</keyword>
<dbReference type="HOGENOM" id="CLU_1184096_0_0_0"/>
<dbReference type="EMBL" id="ADVR01000133">
    <property type="protein sequence ID" value="EFO79015.1"/>
    <property type="molecule type" value="Genomic_DNA"/>
</dbReference>
<dbReference type="AlphaFoldDB" id="E1IIE0"/>
<dbReference type="Proteomes" id="UP000054010">
    <property type="component" value="Unassembled WGS sequence"/>
</dbReference>
<name>E1IIE0_9CHLR</name>
<dbReference type="OrthoDB" id="147933at2"/>
<reference evidence="1 2" key="1">
    <citation type="journal article" date="2011" name="J. Bacteriol.">
        <title>Draft genome sequence of the anoxygenic filamentous phototrophic bacterium Oscillochloris trichoides subsp. DG-6.</title>
        <authorList>
            <person name="Kuznetsov B.B."/>
            <person name="Ivanovsky R.N."/>
            <person name="Keppen O.I."/>
            <person name="Sukhacheva M.V."/>
            <person name="Bumazhkin B.K."/>
            <person name="Patutina E.O."/>
            <person name="Beletsky A.V."/>
            <person name="Mardanov A.V."/>
            <person name="Baslerov R.V."/>
            <person name="Panteleeva A.N."/>
            <person name="Kolganova T.V."/>
            <person name="Ravin N.V."/>
            <person name="Skryabin K.G."/>
        </authorList>
    </citation>
    <scope>NUCLEOTIDE SEQUENCE [LARGE SCALE GENOMIC DNA]</scope>
    <source>
        <strain evidence="1 2">DG-6</strain>
    </source>
</reference>
<dbReference type="Gene3D" id="2.10.110.10">
    <property type="entry name" value="Cysteine Rich Protein"/>
    <property type="match status" value="1"/>
</dbReference>
<dbReference type="STRING" id="765420.OSCT_3091"/>
<accession>E1IIE0</accession>